<sequence>MNIDAECRPMFLNAVAERLVARRRWLALAAGRLGPAHHGGRSGFAEAVAGAAQTSGGRGLMGARLFQLADPVEGALPIVVAPFRAPALAFGPERPAVLVQFSDPDRPRATALGAAYGLSAGESRLVEALLGGASLSAYARAAGVTVNTVRTQLARVFAKTDTARQQDLLIKVISELPAMK</sequence>
<feature type="domain" description="HTH luxR-type" evidence="1">
    <location>
        <begin position="115"/>
        <end position="172"/>
    </location>
</feature>
<name>A0AAE3NTH6_9RHOB</name>
<dbReference type="GO" id="GO:0006355">
    <property type="term" value="P:regulation of DNA-templated transcription"/>
    <property type="evidence" value="ECO:0007669"/>
    <property type="project" value="InterPro"/>
</dbReference>
<dbReference type="InterPro" id="IPR000792">
    <property type="entry name" value="Tscrpt_reg_LuxR_C"/>
</dbReference>
<dbReference type="Gene3D" id="1.10.10.10">
    <property type="entry name" value="Winged helix-like DNA-binding domain superfamily/Winged helix DNA-binding domain"/>
    <property type="match status" value="1"/>
</dbReference>
<comment type="caution">
    <text evidence="2">The sequence shown here is derived from an EMBL/GenBank/DDBJ whole genome shotgun (WGS) entry which is preliminary data.</text>
</comment>
<protein>
    <recommendedName>
        <fullName evidence="1">HTH luxR-type domain-containing protein</fullName>
    </recommendedName>
</protein>
<dbReference type="Proteomes" id="UP001220964">
    <property type="component" value="Unassembled WGS sequence"/>
</dbReference>
<gene>
    <name evidence="2" type="ORF">P1J78_21165</name>
</gene>
<dbReference type="AlphaFoldDB" id="A0AAE3NTH6"/>
<dbReference type="RefSeq" id="WP_275569376.1">
    <property type="nucleotide sequence ID" value="NZ_JARGYC010000083.1"/>
</dbReference>
<evidence type="ECO:0000313" key="3">
    <source>
        <dbReference type="Proteomes" id="UP001220964"/>
    </source>
</evidence>
<accession>A0AAE3NTH6</accession>
<dbReference type="InterPro" id="IPR016032">
    <property type="entry name" value="Sig_transdc_resp-reg_C-effctor"/>
</dbReference>
<evidence type="ECO:0000259" key="1">
    <source>
        <dbReference type="SMART" id="SM00421"/>
    </source>
</evidence>
<dbReference type="SMART" id="SM00421">
    <property type="entry name" value="HTH_LUXR"/>
    <property type="match status" value="1"/>
</dbReference>
<proteinExistence type="predicted"/>
<keyword evidence="3" id="KW-1185">Reference proteome</keyword>
<organism evidence="2 3">
    <name type="scientific">Psychromarinibacter sediminicola</name>
    <dbReference type="NCBI Taxonomy" id="3033385"/>
    <lineage>
        <taxon>Bacteria</taxon>
        <taxon>Pseudomonadati</taxon>
        <taxon>Pseudomonadota</taxon>
        <taxon>Alphaproteobacteria</taxon>
        <taxon>Rhodobacterales</taxon>
        <taxon>Paracoccaceae</taxon>
        <taxon>Psychromarinibacter</taxon>
    </lineage>
</organism>
<evidence type="ECO:0000313" key="2">
    <source>
        <dbReference type="EMBL" id="MDF0603253.1"/>
    </source>
</evidence>
<dbReference type="InterPro" id="IPR036388">
    <property type="entry name" value="WH-like_DNA-bd_sf"/>
</dbReference>
<dbReference type="EMBL" id="JARGYC010000083">
    <property type="protein sequence ID" value="MDF0603253.1"/>
    <property type="molecule type" value="Genomic_DNA"/>
</dbReference>
<dbReference type="SUPFAM" id="SSF46894">
    <property type="entry name" value="C-terminal effector domain of the bipartite response regulators"/>
    <property type="match status" value="1"/>
</dbReference>
<reference evidence="2" key="1">
    <citation type="submission" date="2023-03" db="EMBL/GenBank/DDBJ databases">
        <title>Multiphase analysis and comparison of six strains from genera Psychromarinibacter, Lutimaribacter, and Maritimibacter, including a novel species: Psychromarinibacter sediminicola sp. nov.</title>
        <authorList>
            <person name="Wang Y.-H."/>
            <person name="Ye M.-Q."/>
            <person name="Du Z.-J."/>
        </authorList>
    </citation>
    <scope>NUCLEOTIDE SEQUENCE</scope>
    <source>
        <strain evidence="2">C21-152</strain>
    </source>
</reference>
<dbReference type="GO" id="GO:0003677">
    <property type="term" value="F:DNA binding"/>
    <property type="evidence" value="ECO:0007669"/>
    <property type="project" value="InterPro"/>
</dbReference>